<dbReference type="Pfam" id="PF00170">
    <property type="entry name" value="bZIP_1"/>
    <property type="match status" value="1"/>
</dbReference>
<evidence type="ECO:0000256" key="8">
    <source>
        <dbReference type="SAM" id="MobiDB-lite"/>
    </source>
</evidence>
<evidence type="ECO:0000313" key="10">
    <source>
        <dbReference type="EMBL" id="KAA8516697.1"/>
    </source>
</evidence>
<reference evidence="10 11" key="1">
    <citation type="submission" date="2019-09" db="EMBL/GenBank/DDBJ databases">
        <title>A chromosome-level genome assembly of the Chinese tupelo Nyssa sinensis.</title>
        <authorList>
            <person name="Yang X."/>
            <person name="Kang M."/>
            <person name="Yang Y."/>
            <person name="Xiong H."/>
            <person name="Wang M."/>
            <person name="Zhang Z."/>
            <person name="Wang Z."/>
            <person name="Wu H."/>
            <person name="Ma T."/>
            <person name="Liu J."/>
            <person name="Xi Z."/>
        </authorList>
    </citation>
    <scope>NUCLEOTIDE SEQUENCE [LARGE SCALE GENOMIC DNA]</scope>
    <source>
        <strain evidence="10">J267</strain>
        <tissue evidence="10">Leaf</tissue>
    </source>
</reference>
<evidence type="ECO:0000259" key="9">
    <source>
        <dbReference type="PROSITE" id="PS50217"/>
    </source>
</evidence>
<evidence type="ECO:0000256" key="1">
    <source>
        <dbReference type="ARBA" id="ARBA00004123"/>
    </source>
</evidence>
<comment type="subcellular location">
    <subcellularLocation>
        <location evidence="1">Nucleus</location>
    </subcellularLocation>
</comment>
<dbReference type="InterPro" id="IPR045314">
    <property type="entry name" value="bZIP_plant_GBF1"/>
</dbReference>
<evidence type="ECO:0000313" key="11">
    <source>
        <dbReference type="Proteomes" id="UP000325577"/>
    </source>
</evidence>
<feature type="region of interest" description="Disordered" evidence="8">
    <location>
        <begin position="111"/>
        <end position="157"/>
    </location>
</feature>
<keyword evidence="4" id="KW-0238">DNA-binding</keyword>
<protein>
    <recommendedName>
        <fullName evidence="9">BZIP domain-containing protein</fullName>
    </recommendedName>
</protein>
<organism evidence="10 11">
    <name type="scientific">Nyssa sinensis</name>
    <dbReference type="NCBI Taxonomy" id="561372"/>
    <lineage>
        <taxon>Eukaryota</taxon>
        <taxon>Viridiplantae</taxon>
        <taxon>Streptophyta</taxon>
        <taxon>Embryophyta</taxon>
        <taxon>Tracheophyta</taxon>
        <taxon>Spermatophyta</taxon>
        <taxon>Magnoliopsida</taxon>
        <taxon>eudicotyledons</taxon>
        <taxon>Gunneridae</taxon>
        <taxon>Pentapetalae</taxon>
        <taxon>asterids</taxon>
        <taxon>Cornales</taxon>
        <taxon>Nyssaceae</taxon>
        <taxon>Nyssa</taxon>
    </lineage>
</organism>
<gene>
    <name evidence="10" type="ORF">F0562_016797</name>
</gene>
<dbReference type="InterPro" id="IPR004827">
    <property type="entry name" value="bZIP"/>
</dbReference>
<dbReference type="GO" id="GO:0043565">
    <property type="term" value="F:sequence-specific DNA binding"/>
    <property type="evidence" value="ECO:0007669"/>
    <property type="project" value="InterPro"/>
</dbReference>
<feature type="domain" description="BZIP" evidence="9">
    <location>
        <begin position="219"/>
        <end position="282"/>
    </location>
</feature>
<dbReference type="SUPFAM" id="SSF57959">
    <property type="entry name" value="Leucine zipper domain"/>
    <property type="match status" value="1"/>
</dbReference>
<accession>A0A5J4ZHI3</accession>
<dbReference type="CDD" id="cd14702">
    <property type="entry name" value="bZIP_plant_GBF1"/>
    <property type="match status" value="1"/>
</dbReference>
<evidence type="ECO:0000256" key="5">
    <source>
        <dbReference type="ARBA" id="ARBA00023163"/>
    </source>
</evidence>
<dbReference type="Proteomes" id="UP000325577">
    <property type="component" value="Linkage Group LG8"/>
</dbReference>
<keyword evidence="11" id="KW-1185">Reference proteome</keyword>
<comment type="similarity">
    <text evidence="2">Belongs to the bZIP family.</text>
</comment>
<dbReference type="EMBL" id="CM018051">
    <property type="protein sequence ID" value="KAA8516697.1"/>
    <property type="molecule type" value="Genomic_DNA"/>
</dbReference>
<proteinExistence type="inferred from homology"/>
<evidence type="ECO:0000256" key="6">
    <source>
        <dbReference type="ARBA" id="ARBA00023242"/>
    </source>
</evidence>
<evidence type="ECO:0000256" key="2">
    <source>
        <dbReference type="ARBA" id="ARBA00007163"/>
    </source>
</evidence>
<evidence type="ECO:0000256" key="4">
    <source>
        <dbReference type="ARBA" id="ARBA00023125"/>
    </source>
</evidence>
<dbReference type="PROSITE" id="PS50217">
    <property type="entry name" value="BZIP"/>
    <property type="match status" value="1"/>
</dbReference>
<keyword evidence="5" id="KW-0804">Transcription</keyword>
<dbReference type="InterPro" id="IPR046347">
    <property type="entry name" value="bZIP_sf"/>
</dbReference>
<dbReference type="GO" id="GO:0005634">
    <property type="term" value="C:nucleus"/>
    <property type="evidence" value="ECO:0007669"/>
    <property type="project" value="UniProtKB-SubCell"/>
</dbReference>
<sequence length="574" mass="63350">MGSTSETCLLVMWHDTWHSEGVCVQNKVPLSLSSLPSLEVLRFASFCLSNMDDELCHEGVETGGLSPCTPSTSAADGAVSGSFSGENWKCGADRMVKIELEAAETLAGLAHSAMHESKNPGAESGWNEGEGESQRVKCESPEGDSGLNPEYSVPGSSDLAEDRAVVVQQQREKVCNVMIKTLKAEQDAELYKPSVMCTTSYASSSGGKSRQNLSEAEKEARRLRRVFANRESARQTIRRRQAMYEELTRKAADLAWENENLKRDKELAMKEYEALKNTNECLKAQTTKTIEAEVEETQKESKSPCVEISSTPSSNYPFFIYDQTPFTPFLWPSIIRSSSPFQLHYGSQNIIPVPSEVPMPSIGKPDSFHEQETLSGINGPGTPLYMLPCSWFFPFPDHGNRVHPQPSSHLYDIQNETSLDNQCSASSSSKSIAHIENHHSLMPFKIKTEASTSTEAIPSDNLHETPYGFPPDGGRQFIGHHSEGMALMPAPLKAVRPAATAKHENGPQPDYIPNAKAVSSTVSHTVDALPEKNPESIFCPKKLVDSVAASEARKRRKELTKLKNIHCRQFRMHC</sequence>
<dbReference type="OrthoDB" id="1928614at2759"/>
<dbReference type="SMART" id="SM00338">
    <property type="entry name" value="BRLZ"/>
    <property type="match status" value="1"/>
</dbReference>
<evidence type="ECO:0000256" key="7">
    <source>
        <dbReference type="SAM" id="Coils"/>
    </source>
</evidence>
<dbReference type="GO" id="GO:0003700">
    <property type="term" value="F:DNA-binding transcription factor activity"/>
    <property type="evidence" value="ECO:0007669"/>
    <property type="project" value="InterPro"/>
</dbReference>
<evidence type="ECO:0000256" key="3">
    <source>
        <dbReference type="ARBA" id="ARBA00023015"/>
    </source>
</evidence>
<keyword evidence="7" id="KW-0175">Coiled coil</keyword>
<dbReference type="PANTHER" id="PTHR45967:SF28">
    <property type="entry name" value="BASIC-LEUCINE ZIPPER (BZIP) TRANSCRIPTION FACTOR FAMILY PROTEIN"/>
    <property type="match status" value="1"/>
</dbReference>
<keyword evidence="3" id="KW-0805">Transcription regulation</keyword>
<dbReference type="AlphaFoldDB" id="A0A5J4ZHI3"/>
<dbReference type="PANTHER" id="PTHR45967">
    <property type="entry name" value="G-BOX-BINDING FACTOR 3-RELATED"/>
    <property type="match status" value="1"/>
</dbReference>
<feature type="coiled-coil region" evidence="7">
    <location>
        <begin position="213"/>
        <end position="285"/>
    </location>
</feature>
<keyword evidence="6" id="KW-0539">Nucleus</keyword>
<dbReference type="InterPro" id="IPR044827">
    <property type="entry name" value="GBF-like"/>
</dbReference>
<name>A0A5J4ZHI3_9ASTE</name>